<feature type="domain" description="DUF447" evidence="1">
    <location>
        <begin position="13"/>
        <end position="92"/>
    </location>
</feature>
<protein>
    <recommendedName>
        <fullName evidence="1">DUF447 domain-containing protein</fullName>
    </recommendedName>
</protein>
<dbReference type="Pfam" id="PF04289">
    <property type="entry name" value="DUF447_N"/>
    <property type="match status" value="1"/>
</dbReference>
<evidence type="ECO:0000259" key="1">
    <source>
        <dbReference type="Pfam" id="PF04289"/>
    </source>
</evidence>
<keyword evidence="3" id="KW-1185">Reference proteome</keyword>
<organism evidence="2 3">
    <name type="scientific">Thermococcus siculi</name>
    <dbReference type="NCBI Taxonomy" id="72803"/>
    <lineage>
        <taxon>Archaea</taxon>
        <taxon>Methanobacteriati</taxon>
        <taxon>Methanobacteriota</taxon>
        <taxon>Thermococci</taxon>
        <taxon>Thermococcales</taxon>
        <taxon>Thermococcaceae</taxon>
        <taxon>Thermococcus</taxon>
    </lineage>
</organism>
<dbReference type="RefSeq" id="WP_088856763.1">
    <property type="nucleotide sequence ID" value="NZ_CP015103.1"/>
</dbReference>
<dbReference type="EMBL" id="CP015103">
    <property type="protein sequence ID" value="ASJ09536.1"/>
    <property type="molecule type" value="Genomic_DNA"/>
</dbReference>
<dbReference type="OrthoDB" id="146030at2157"/>
<accession>A0A2Z2MUR5</accession>
<name>A0A2Z2MUR5_9EURY</name>
<dbReference type="InterPro" id="IPR007386">
    <property type="entry name" value="DUF447_N"/>
</dbReference>
<dbReference type="GeneID" id="33318563"/>
<dbReference type="AlphaFoldDB" id="A0A2Z2MUR5"/>
<dbReference type="Gene3D" id="1.20.58.290">
    <property type="entry name" value="Hypothetical membrane protein ta0354_69_121"/>
    <property type="match status" value="1"/>
</dbReference>
<dbReference type="Proteomes" id="UP000250125">
    <property type="component" value="Chromosome"/>
</dbReference>
<proteinExistence type="predicted"/>
<dbReference type="SUPFAM" id="SSF50475">
    <property type="entry name" value="FMN-binding split barrel"/>
    <property type="match status" value="1"/>
</dbReference>
<dbReference type="Gene3D" id="2.30.110.10">
    <property type="entry name" value="Electron Transport, Fmn-binding Protein, Chain A"/>
    <property type="match status" value="1"/>
</dbReference>
<sequence>MEVLELLNEGQVYEVLLVTRSNVTPVGVVRKGNRLFFKLFGGRSAEEIRGYPRASVQVTNDVELLVKLALNFEAELEFEGEGGHRWIRGLPGVYGMVEFREELLEDELGPAKVLKCSLTPEGEIEGKLPPKPISRADNYLLEMAVNLTRLLVAVRNGRRAEAERLHREVLSNHGMYKKFGGSSELAGRMLKMAGDIFG</sequence>
<gene>
    <name evidence="2" type="ORF">A3L11_09950</name>
</gene>
<evidence type="ECO:0000313" key="3">
    <source>
        <dbReference type="Proteomes" id="UP000250125"/>
    </source>
</evidence>
<dbReference type="InterPro" id="IPR012349">
    <property type="entry name" value="Split_barrel_FMN-bd"/>
</dbReference>
<dbReference type="KEGG" id="tsl:A3L11_09950"/>
<dbReference type="InterPro" id="IPR016733">
    <property type="entry name" value="UCP018747"/>
</dbReference>
<evidence type="ECO:0000313" key="2">
    <source>
        <dbReference type="EMBL" id="ASJ09536.1"/>
    </source>
</evidence>
<dbReference type="PIRSF" id="PIRSF018747">
    <property type="entry name" value="UCP018747"/>
    <property type="match status" value="1"/>
</dbReference>
<reference evidence="2 3" key="1">
    <citation type="submission" date="2016-04" db="EMBL/GenBank/DDBJ databases">
        <title>Complete genome sequence of Thermococcus siculi type strain RG-20.</title>
        <authorList>
            <person name="Oger P.M."/>
        </authorList>
    </citation>
    <scope>NUCLEOTIDE SEQUENCE [LARGE SCALE GENOMIC DNA]</scope>
    <source>
        <strain evidence="2 3">RG-20</strain>
    </source>
</reference>